<name>A0A917QTG7_9NOCA</name>
<comment type="caution">
    <text evidence="1">The sequence shown here is derived from an EMBL/GenBank/DDBJ whole genome shotgun (WGS) entry which is preliminary data.</text>
</comment>
<evidence type="ECO:0000313" key="2">
    <source>
        <dbReference type="Proteomes" id="UP000612956"/>
    </source>
</evidence>
<proteinExistence type="predicted"/>
<organism evidence="1 2">
    <name type="scientific">Nocardia camponoti</name>
    <dbReference type="NCBI Taxonomy" id="1616106"/>
    <lineage>
        <taxon>Bacteria</taxon>
        <taxon>Bacillati</taxon>
        <taxon>Actinomycetota</taxon>
        <taxon>Actinomycetes</taxon>
        <taxon>Mycobacteriales</taxon>
        <taxon>Nocardiaceae</taxon>
        <taxon>Nocardia</taxon>
    </lineage>
</organism>
<dbReference type="Proteomes" id="UP000612956">
    <property type="component" value="Unassembled WGS sequence"/>
</dbReference>
<accession>A0A917QTG7</accession>
<reference evidence="1" key="2">
    <citation type="submission" date="2020-09" db="EMBL/GenBank/DDBJ databases">
        <authorList>
            <person name="Sun Q."/>
            <person name="Zhou Y."/>
        </authorList>
    </citation>
    <scope>NUCLEOTIDE SEQUENCE</scope>
    <source>
        <strain evidence="1">CGMCC 4.7278</strain>
    </source>
</reference>
<reference evidence="1" key="1">
    <citation type="journal article" date="2014" name="Int. J. Syst. Evol. Microbiol.">
        <title>Complete genome sequence of Corynebacterium casei LMG S-19264T (=DSM 44701T), isolated from a smear-ripened cheese.</title>
        <authorList>
            <consortium name="US DOE Joint Genome Institute (JGI-PGF)"/>
            <person name="Walter F."/>
            <person name="Albersmeier A."/>
            <person name="Kalinowski J."/>
            <person name="Ruckert C."/>
        </authorList>
    </citation>
    <scope>NUCLEOTIDE SEQUENCE</scope>
    <source>
        <strain evidence="1">CGMCC 4.7278</strain>
    </source>
</reference>
<dbReference type="EMBL" id="BMMW01000005">
    <property type="protein sequence ID" value="GGK66833.1"/>
    <property type="molecule type" value="Genomic_DNA"/>
</dbReference>
<gene>
    <name evidence="1" type="ORF">GCM10011591_43730</name>
</gene>
<sequence>MHISQATQLSYGRVQHALRELQHHGLVLEASARWHLSPRGRASLNTPSGRAMLDVPRSALAA</sequence>
<dbReference type="AlphaFoldDB" id="A0A917QTG7"/>
<evidence type="ECO:0000313" key="1">
    <source>
        <dbReference type="EMBL" id="GGK66833.1"/>
    </source>
</evidence>
<keyword evidence="2" id="KW-1185">Reference proteome</keyword>
<protein>
    <submittedName>
        <fullName evidence="1">Uncharacterized protein</fullName>
    </submittedName>
</protein>